<dbReference type="Gene3D" id="3.40.50.10420">
    <property type="entry name" value="NagB/RpiA/CoA transferase-like"/>
    <property type="match status" value="1"/>
</dbReference>
<keyword evidence="5" id="KW-0479">Metal-binding</keyword>
<dbReference type="GO" id="GO:0005524">
    <property type="term" value="F:ATP binding"/>
    <property type="evidence" value="ECO:0007669"/>
    <property type="project" value="UniProtKB-KW"/>
</dbReference>
<dbReference type="GO" id="GO:0030272">
    <property type="term" value="F:5-formyltetrahydrofolate cyclo-ligase activity"/>
    <property type="evidence" value="ECO:0007669"/>
    <property type="project" value="UniProtKB-EC"/>
</dbReference>
<dbReference type="Pfam" id="PF01812">
    <property type="entry name" value="5-FTHF_cyc-lig"/>
    <property type="match status" value="1"/>
</dbReference>
<comment type="catalytic activity">
    <reaction evidence="5">
        <text>(6S)-5-formyl-5,6,7,8-tetrahydrofolate + ATP = (6R)-5,10-methenyltetrahydrofolate + ADP + phosphate</text>
        <dbReference type="Rhea" id="RHEA:10488"/>
        <dbReference type="ChEBI" id="CHEBI:30616"/>
        <dbReference type="ChEBI" id="CHEBI:43474"/>
        <dbReference type="ChEBI" id="CHEBI:57455"/>
        <dbReference type="ChEBI" id="CHEBI:57457"/>
        <dbReference type="ChEBI" id="CHEBI:456216"/>
        <dbReference type="EC" id="6.3.3.2"/>
    </reaction>
</comment>
<dbReference type="NCBIfam" id="TIGR02727">
    <property type="entry name" value="MTHFS_bact"/>
    <property type="match status" value="1"/>
</dbReference>
<organism evidence="7 8">
    <name type="scientific">Paenibacillus antri</name>
    <dbReference type="NCBI Taxonomy" id="2582848"/>
    <lineage>
        <taxon>Bacteria</taxon>
        <taxon>Bacillati</taxon>
        <taxon>Bacillota</taxon>
        <taxon>Bacilli</taxon>
        <taxon>Bacillales</taxon>
        <taxon>Paenibacillaceae</taxon>
        <taxon>Paenibacillus</taxon>
    </lineage>
</organism>
<evidence type="ECO:0000313" key="7">
    <source>
        <dbReference type="EMBL" id="TLS51966.1"/>
    </source>
</evidence>
<evidence type="ECO:0000256" key="4">
    <source>
        <dbReference type="PIRSR" id="PIRSR006806-1"/>
    </source>
</evidence>
<dbReference type="InterPro" id="IPR002698">
    <property type="entry name" value="FTHF_cligase"/>
</dbReference>
<dbReference type="InterPro" id="IPR037171">
    <property type="entry name" value="NagB/RpiA_transferase-like"/>
</dbReference>
<dbReference type="Proteomes" id="UP000309676">
    <property type="component" value="Unassembled WGS sequence"/>
</dbReference>
<evidence type="ECO:0000256" key="3">
    <source>
        <dbReference type="ARBA" id="ARBA00022840"/>
    </source>
</evidence>
<dbReference type="AlphaFoldDB" id="A0A5R9GCB3"/>
<evidence type="ECO:0000256" key="2">
    <source>
        <dbReference type="ARBA" id="ARBA00022741"/>
    </source>
</evidence>
<dbReference type="GO" id="GO:0035999">
    <property type="term" value="P:tetrahydrofolate interconversion"/>
    <property type="evidence" value="ECO:0007669"/>
    <property type="project" value="TreeGrafter"/>
</dbReference>
<dbReference type="GO" id="GO:0009396">
    <property type="term" value="P:folic acid-containing compound biosynthetic process"/>
    <property type="evidence" value="ECO:0007669"/>
    <property type="project" value="TreeGrafter"/>
</dbReference>
<protein>
    <recommendedName>
        <fullName evidence="5">5-formyltetrahydrofolate cyclo-ligase</fullName>
        <ecNumber evidence="5">6.3.3.2</ecNumber>
    </recommendedName>
</protein>
<dbReference type="SUPFAM" id="SSF100950">
    <property type="entry name" value="NagB/RpiA/CoA transferase-like"/>
    <property type="match status" value="1"/>
</dbReference>
<keyword evidence="7" id="KW-0436">Ligase</keyword>
<dbReference type="PIRSF" id="PIRSF006806">
    <property type="entry name" value="FTHF_cligase"/>
    <property type="match status" value="1"/>
</dbReference>
<comment type="similarity">
    <text evidence="1 5">Belongs to the 5-formyltetrahydrofolate cyclo-ligase family.</text>
</comment>
<accession>A0A5R9GCB3</accession>
<keyword evidence="5" id="KW-0460">Magnesium</keyword>
<dbReference type="GO" id="GO:0046872">
    <property type="term" value="F:metal ion binding"/>
    <property type="evidence" value="ECO:0007669"/>
    <property type="project" value="UniProtKB-KW"/>
</dbReference>
<dbReference type="EMBL" id="VCIW01000006">
    <property type="protein sequence ID" value="TLS51966.1"/>
    <property type="molecule type" value="Genomic_DNA"/>
</dbReference>
<evidence type="ECO:0000256" key="5">
    <source>
        <dbReference type="RuleBase" id="RU361279"/>
    </source>
</evidence>
<evidence type="ECO:0000256" key="6">
    <source>
        <dbReference type="SAM" id="MobiDB-lite"/>
    </source>
</evidence>
<gene>
    <name evidence="7" type="ORF">FE782_11325</name>
</gene>
<keyword evidence="2 4" id="KW-0547">Nucleotide-binding</keyword>
<evidence type="ECO:0000256" key="1">
    <source>
        <dbReference type="ARBA" id="ARBA00010638"/>
    </source>
</evidence>
<comment type="cofactor">
    <cofactor evidence="5">
        <name>Mg(2+)</name>
        <dbReference type="ChEBI" id="CHEBI:18420"/>
    </cofactor>
</comment>
<dbReference type="InterPro" id="IPR024185">
    <property type="entry name" value="FTHF_cligase-like_sf"/>
</dbReference>
<dbReference type="PANTHER" id="PTHR23407:SF1">
    <property type="entry name" value="5-FORMYLTETRAHYDROFOLATE CYCLO-LIGASE"/>
    <property type="match status" value="1"/>
</dbReference>
<comment type="caution">
    <text evidence="7">The sequence shown here is derived from an EMBL/GenBank/DDBJ whole genome shotgun (WGS) entry which is preliminary data.</text>
</comment>
<feature type="region of interest" description="Disordered" evidence="6">
    <location>
        <begin position="1"/>
        <end position="31"/>
    </location>
</feature>
<keyword evidence="3 4" id="KW-0067">ATP-binding</keyword>
<sequence>MLQYVERTGRLSSSGGPRGMSTESKRELRERMTAARDAIPPKERAARSERLARHAIAAWEAGAFAWGAPPDGERPRRLAWYAAFRSEADAAGLARWCWARGIPVAAPRVDAAAKAMTLHDVAGEQELMPGTYGILEPAPHAPLAALTPGTLTLVPGLAFDARGGRLGYGGGYYDRLLAPHRAAIDAGAILLAAPAFAAQIVDVVPTEPHDVRVRFLLTEEGIIDCKTGGAYQWS</sequence>
<feature type="binding site" evidence="4">
    <location>
        <position position="87"/>
    </location>
    <ligand>
        <name>substrate</name>
    </ligand>
</feature>
<dbReference type="PANTHER" id="PTHR23407">
    <property type="entry name" value="ATPASE INHIBITOR/5-FORMYLTETRAHYDROFOLATE CYCLO-LIGASE"/>
    <property type="match status" value="1"/>
</dbReference>
<feature type="binding site" evidence="4">
    <location>
        <begin position="165"/>
        <end position="173"/>
    </location>
    <ligand>
        <name>ATP</name>
        <dbReference type="ChEBI" id="CHEBI:30616"/>
    </ligand>
</feature>
<keyword evidence="8" id="KW-1185">Reference proteome</keyword>
<dbReference type="EC" id="6.3.3.2" evidence="5"/>
<evidence type="ECO:0000313" key="8">
    <source>
        <dbReference type="Proteomes" id="UP000309676"/>
    </source>
</evidence>
<feature type="binding site" evidence="4">
    <location>
        <begin position="25"/>
        <end position="29"/>
    </location>
    <ligand>
        <name>ATP</name>
        <dbReference type="ChEBI" id="CHEBI:30616"/>
    </ligand>
</feature>
<proteinExistence type="inferred from homology"/>
<name>A0A5R9GCB3_9BACL</name>
<reference evidence="7 8" key="1">
    <citation type="submission" date="2019-05" db="EMBL/GenBank/DDBJ databases">
        <authorList>
            <person name="Narsing Rao M.P."/>
            <person name="Li W.J."/>
        </authorList>
    </citation>
    <scope>NUCLEOTIDE SEQUENCE [LARGE SCALE GENOMIC DNA]</scope>
    <source>
        <strain evidence="7 8">SYSU_K30003</strain>
    </source>
</reference>